<name>A0A9Q8P2M4_PASFU</name>
<reference evidence="2" key="1">
    <citation type="submission" date="2021-12" db="EMBL/GenBank/DDBJ databases">
        <authorList>
            <person name="Zaccaron A."/>
            <person name="Stergiopoulos I."/>
        </authorList>
    </citation>
    <scope>NUCLEOTIDE SEQUENCE</scope>
    <source>
        <strain evidence="2">Race5_Kim</strain>
    </source>
</reference>
<dbReference type="RefSeq" id="XP_047755434.1">
    <property type="nucleotide sequence ID" value="XM_047900345.1"/>
</dbReference>
<feature type="region of interest" description="Disordered" evidence="1">
    <location>
        <begin position="52"/>
        <end position="74"/>
    </location>
</feature>
<feature type="region of interest" description="Disordered" evidence="1">
    <location>
        <begin position="1"/>
        <end position="37"/>
    </location>
</feature>
<sequence length="272" mass="29485">MKRFGIASRETGHGSTASSPFDSDRPRSVAATHDLNNATGLSRISNAFVPRSTLRRSDTSPVQRQNSFATRLASFRRRYGPNGIRSDSPSISQPTDVRLVQGGSPVNYITSKGSSPQTAATSPNYFVPGRSSSLGFTRFDDLPPSPLASHPVTAEDFHSVTSRNADEKHFRCTIHVYDGNSYRDTELKLKGMVAEAGGKMLDTTHRWPGGFFYSMEGALGDNPLEDGTECPGGGRIGVIPFDLSEPVSFKGTRSGMMRAKVVEIPPRAESRV</sequence>
<evidence type="ECO:0000256" key="1">
    <source>
        <dbReference type="SAM" id="MobiDB-lite"/>
    </source>
</evidence>
<dbReference type="AlphaFoldDB" id="A0A9Q8P2M4"/>
<accession>A0A9Q8P2M4</accession>
<evidence type="ECO:0000313" key="2">
    <source>
        <dbReference type="EMBL" id="UJO11068.1"/>
    </source>
</evidence>
<proteinExistence type="predicted"/>
<dbReference type="EMBL" id="CP090163">
    <property type="protein sequence ID" value="UJO11068.1"/>
    <property type="molecule type" value="Genomic_DNA"/>
</dbReference>
<reference evidence="2" key="2">
    <citation type="journal article" date="2022" name="Microb. Genom.">
        <title>A chromosome-scale genome assembly of the tomato pathogen Cladosporium fulvum reveals a compartmentalized genome architecture and the presence of a dispensable chromosome.</title>
        <authorList>
            <person name="Zaccaron A.Z."/>
            <person name="Chen L.H."/>
            <person name="Samaras A."/>
            <person name="Stergiopoulos I."/>
        </authorList>
    </citation>
    <scope>NUCLEOTIDE SEQUENCE</scope>
    <source>
        <strain evidence="2">Race5_Kim</strain>
    </source>
</reference>
<evidence type="ECO:0000313" key="3">
    <source>
        <dbReference type="Proteomes" id="UP000756132"/>
    </source>
</evidence>
<keyword evidence="3" id="KW-1185">Reference proteome</keyword>
<dbReference type="KEGG" id="ffu:CLAFUR5_01197"/>
<organism evidence="2 3">
    <name type="scientific">Passalora fulva</name>
    <name type="common">Tomato leaf mold</name>
    <name type="synonym">Cladosporium fulvum</name>
    <dbReference type="NCBI Taxonomy" id="5499"/>
    <lineage>
        <taxon>Eukaryota</taxon>
        <taxon>Fungi</taxon>
        <taxon>Dikarya</taxon>
        <taxon>Ascomycota</taxon>
        <taxon>Pezizomycotina</taxon>
        <taxon>Dothideomycetes</taxon>
        <taxon>Dothideomycetidae</taxon>
        <taxon>Mycosphaerellales</taxon>
        <taxon>Mycosphaerellaceae</taxon>
        <taxon>Fulvia</taxon>
    </lineage>
</organism>
<dbReference type="GeneID" id="71981075"/>
<gene>
    <name evidence="2" type="ORF">CLAFUR5_01197</name>
</gene>
<feature type="compositionally biased region" description="Polar residues" evidence="1">
    <location>
        <begin position="59"/>
        <end position="69"/>
    </location>
</feature>
<dbReference type="Proteomes" id="UP000756132">
    <property type="component" value="Chromosome 1"/>
</dbReference>
<protein>
    <submittedName>
        <fullName evidence="2">Uncharacterized protein</fullName>
    </submittedName>
</protein>